<dbReference type="KEGG" id="ipa:Isop_3076"/>
<dbReference type="InParanoid" id="E8R3D1"/>
<dbReference type="Pfam" id="PF00496">
    <property type="entry name" value="SBP_bac_5"/>
    <property type="match status" value="1"/>
</dbReference>
<keyword evidence="3" id="KW-1185">Reference proteome</keyword>
<dbReference type="InterPro" id="IPR011990">
    <property type="entry name" value="TPR-like_helical_dom_sf"/>
</dbReference>
<organism evidence="2 3">
    <name type="scientific">Isosphaera pallida (strain ATCC 43644 / DSM 9630 / IS1B)</name>
    <dbReference type="NCBI Taxonomy" id="575540"/>
    <lineage>
        <taxon>Bacteria</taxon>
        <taxon>Pseudomonadati</taxon>
        <taxon>Planctomycetota</taxon>
        <taxon>Planctomycetia</taxon>
        <taxon>Isosphaerales</taxon>
        <taxon>Isosphaeraceae</taxon>
        <taxon>Isosphaera</taxon>
    </lineage>
</organism>
<dbReference type="Gene3D" id="3.10.105.10">
    <property type="entry name" value="Dipeptide-binding Protein, Domain 3"/>
    <property type="match status" value="1"/>
</dbReference>
<proteinExistence type="predicted"/>
<protein>
    <submittedName>
        <fullName evidence="2">Extracellular solute-binding protein family 5</fullName>
    </submittedName>
</protein>
<gene>
    <name evidence="2" type="ordered locus">Isop_3076</name>
</gene>
<dbReference type="OrthoDB" id="231050at2"/>
<dbReference type="STRING" id="575540.Isop_3076"/>
<evidence type="ECO:0000313" key="2">
    <source>
        <dbReference type="EMBL" id="ADV63641.1"/>
    </source>
</evidence>
<dbReference type="HOGENOM" id="CLU_354460_0_0_0"/>
<evidence type="ECO:0000313" key="3">
    <source>
        <dbReference type="Proteomes" id="UP000008631"/>
    </source>
</evidence>
<dbReference type="SUPFAM" id="SSF53850">
    <property type="entry name" value="Periplasmic binding protein-like II"/>
    <property type="match status" value="1"/>
</dbReference>
<name>E8R3D1_ISOPI</name>
<feature type="domain" description="Solute-binding protein family 5" evidence="1">
    <location>
        <begin position="364"/>
        <end position="704"/>
    </location>
</feature>
<dbReference type="GO" id="GO:0015833">
    <property type="term" value="P:peptide transport"/>
    <property type="evidence" value="ECO:0007669"/>
    <property type="project" value="TreeGrafter"/>
</dbReference>
<dbReference type="AlphaFoldDB" id="E8R3D1"/>
<dbReference type="eggNOG" id="COG0747">
    <property type="taxonomic scope" value="Bacteria"/>
</dbReference>
<accession>E8R3D1</accession>
<evidence type="ECO:0000259" key="1">
    <source>
        <dbReference type="Pfam" id="PF00496"/>
    </source>
</evidence>
<dbReference type="InterPro" id="IPR000914">
    <property type="entry name" value="SBP_5_dom"/>
</dbReference>
<dbReference type="InterPro" id="IPR039424">
    <property type="entry name" value="SBP_5"/>
</dbReference>
<sequence length="819" mass="91801">MPVCLPPRPPRDSSPCPIIPALTALLALVAIAVGPGLDPLASNAQAQTASAASGPLDLITAEPFDELTLIDNVTVRIEPVYPRPLPPFDLEEYRRLQRRNQNLPEAQRVPLPDVKLIISLKEGEVRDFETDRTKIKQLIYFEDRILDEARSRLRARDFARAFELLMRLKRLAPNWEGLDQVYNQLLFEEGVQCARTNQLDRGVRLLFELRSRQPDYPGLRDELANAYRVRISRLLEAEDYAESRRLLEFARSIDPQAPQIAETEQRFLKRAQELAAKARGLTGLAKLDTISQALELWPDLEGGPELFREAFEVAPLLDVLVIDHPRIITPFPTSPPGQRVADLLYRPLLAEASEEAARGQRGDQLAELVEKQEIGRKLLITLRSGLEWSDGRRPVSADDVAMALADLADPTLGGPGNARWARIFERAVILNPRQVELRLARTTFKPEWWLTTRIGPAHSDRSIKDESRVALSRRPPPITNGVFKQTARDLGLLTADAATPPPGTPAPKIARVRETVATDPAEALAALQTGRAVLLEHLPPDLTTEVAQHPRLRLGTYEIPVVHLIALDGRNPVLRNRTLRRGMSLALDRANLMEETILRRPRANREQPADGPFPTVSYANAPPDQVDPLEYDPLLAKMLVAAGKRELAGQTVRLTLEYPALPEVRVVIPRIVEAWAKTGVQVTPLEKPWSDLEERLARGERFDLAYRVTTCRDAMFDAGPILCPGFDAPDSTDALQSVVSPRILQLLLTLEQAGDLPTATQLAQRLDIECRDELAVLPLWQLNRHYAWHQRLLGPQPTMTSLYQGIATWEVQPWNPRER</sequence>
<dbReference type="Gene3D" id="3.40.190.10">
    <property type="entry name" value="Periplasmic binding protein-like II"/>
    <property type="match status" value="1"/>
</dbReference>
<dbReference type="Proteomes" id="UP000008631">
    <property type="component" value="Chromosome"/>
</dbReference>
<dbReference type="RefSeq" id="WP_013565929.1">
    <property type="nucleotide sequence ID" value="NC_014962.1"/>
</dbReference>
<reference evidence="2 3" key="2">
    <citation type="journal article" date="2011" name="Stand. Genomic Sci.">
        <title>Complete genome sequence of Isosphaera pallida type strain (IS1B).</title>
        <authorList>
            <consortium name="US DOE Joint Genome Institute (JGI-PGF)"/>
            <person name="Goker M."/>
            <person name="Cleland D."/>
            <person name="Saunders E."/>
            <person name="Lapidus A."/>
            <person name="Nolan M."/>
            <person name="Lucas S."/>
            <person name="Hammon N."/>
            <person name="Deshpande S."/>
            <person name="Cheng J.F."/>
            <person name="Tapia R."/>
            <person name="Han C."/>
            <person name="Goodwin L."/>
            <person name="Pitluck S."/>
            <person name="Liolios K."/>
            <person name="Pagani I."/>
            <person name="Ivanova N."/>
            <person name="Mavromatis K."/>
            <person name="Pati A."/>
            <person name="Chen A."/>
            <person name="Palaniappan K."/>
            <person name="Land M."/>
            <person name="Hauser L."/>
            <person name="Chang Y.J."/>
            <person name="Jeffries C.D."/>
            <person name="Detter J.C."/>
            <person name="Beck B."/>
            <person name="Woyke T."/>
            <person name="Bristow J."/>
            <person name="Eisen J.A."/>
            <person name="Markowitz V."/>
            <person name="Hugenholtz P."/>
            <person name="Kyrpides N.C."/>
            <person name="Klenk H.P."/>
        </authorList>
    </citation>
    <scope>NUCLEOTIDE SEQUENCE [LARGE SCALE GENOMIC DNA]</scope>
    <source>
        <strain evidence="3">ATCC 43644 / DSM 9630 / IS1B</strain>
    </source>
</reference>
<reference key="1">
    <citation type="submission" date="2010-11" db="EMBL/GenBank/DDBJ databases">
        <title>The complete sequence of chromosome of Isophaera pallida ATCC 43644.</title>
        <authorList>
            <consortium name="US DOE Joint Genome Institute (JGI-PGF)"/>
            <person name="Lucas S."/>
            <person name="Copeland A."/>
            <person name="Lapidus A."/>
            <person name="Bruce D."/>
            <person name="Goodwin L."/>
            <person name="Pitluck S."/>
            <person name="Kyrpides N."/>
            <person name="Mavromatis K."/>
            <person name="Pagani I."/>
            <person name="Ivanova N."/>
            <person name="Saunders E."/>
            <person name="Brettin T."/>
            <person name="Detter J.C."/>
            <person name="Han C."/>
            <person name="Tapia R."/>
            <person name="Land M."/>
            <person name="Hauser L."/>
            <person name="Markowitz V."/>
            <person name="Cheng J.-F."/>
            <person name="Hugenholtz P."/>
            <person name="Woyke T."/>
            <person name="Wu D."/>
            <person name="Eisen J.A."/>
        </authorList>
    </citation>
    <scope>NUCLEOTIDE SEQUENCE</scope>
    <source>
        <strain>ATCC 43644</strain>
    </source>
</reference>
<dbReference type="GO" id="GO:1904680">
    <property type="term" value="F:peptide transmembrane transporter activity"/>
    <property type="evidence" value="ECO:0007669"/>
    <property type="project" value="TreeGrafter"/>
</dbReference>
<dbReference type="EMBL" id="CP002353">
    <property type="protein sequence ID" value="ADV63641.1"/>
    <property type="molecule type" value="Genomic_DNA"/>
</dbReference>
<dbReference type="PANTHER" id="PTHR30290">
    <property type="entry name" value="PERIPLASMIC BINDING COMPONENT OF ABC TRANSPORTER"/>
    <property type="match status" value="1"/>
</dbReference>
<dbReference type="Gene3D" id="1.25.40.10">
    <property type="entry name" value="Tetratricopeptide repeat domain"/>
    <property type="match status" value="1"/>
</dbReference>